<sequence>MWLIVVLHLLLLFSMTQANLSTTTTQSSSSSATIPPPKVLQINQTNFNSTLQANDVVFINFYADWCHFSGLLSPIFETAAQRLAEELPRSAKVVLGRVDCVQELQLAKHYAIIKFPTLRLFYRGHELRQEYRGKRSVEALVEYVKKQFQFAIKRFNDMEQLEMIDVKRRSMIGFFDNRTKPEFAVFEQLAERYKHECDFYQRVGPPLVNVSYTQQMPTLVYRPDTARTHATDEVFKGDMAIKEKVEAWLIQKCLPLVREVDFSNVEELIEQRLPLLVLFHLPNDMNSVKDFKAIVEMQLSDCRQLNYVTVNGLRFQHSVRHMGKTYRDLPIIAIDSLKLMYPYPKFKDMYIPGHLRQFVESFNNQTLKHESLSSNSTELPANSTFKHLGPSKHRYSLIAHDEL</sequence>
<dbReference type="InterPro" id="IPR036249">
    <property type="entry name" value="Thioredoxin-like_sf"/>
</dbReference>
<keyword evidence="1" id="KW-0732">Signal</keyword>
<gene>
    <name evidence="4" type="primary">LOC127565205</name>
</gene>
<name>A0A9C6T2I3_DROAB</name>
<dbReference type="GO" id="GO:0005789">
    <property type="term" value="C:endoplasmic reticulum membrane"/>
    <property type="evidence" value="ECO:0007669"/>
    <property type="project" value="TreeGrafter"/>
</dbReference>
<dbReference type="GO" id="GO:0003756">
    <property type="term" value="F:protein disulfide isomerase activity"/>
    <property type="evidence" value="ECO:0007669"/>
    <property type="project" value="TreeGrafter"/>
</dbReference>
<feature type="signal peptide" evidence="1">
    <location>
        <begin position="1"/>
        <end position="18"/>
    </location>
</feature>
<keyword evidence="3" id="KW-1185">Reference proteome</keyword>
<proteinExistence type="predicted"/>
<dbReference type="SUPFAM" id="SSF52833">
    <property type="entry name" value="Thioredoxin-like"/>
    <property type="match status" value="3"/>
</dbReference>
<dbReference type="OrthoDB" id="427280at2759"/>
<dbReference type="RefSeq" id="XP_051858682.1">
    <property type="nucleotide sequence ID" value="XM_052002722.1"/>
</dbReference>
<reference evidence="4" key="1">
    <citation type="submission" date="2025-08" db="UniProtKB">
        <authorList>
            <consortium name="RefSeq"/>
        </authorList>
    </citation>
    <scope>IDENTIFICATION</scope>
    <source>
        <strain evidence="4">15112-1751.03</strain>
        <tissue evidence="4">Whole Adult</tissue>
    </source>
</reference>
<feature type="domain" description="Thioredoxin" evidence="2">
    <location>
        <begin position="11"/>
        <end position="149"/>
    </location>
</feature>
<protein>
    <submittedName>
        <fullName evidence="4">Endoplasmic reticulum resident protein 44-like</fullName>
    </submittedName>
</protein>
<dbReference type="InterPro" id="IPR013766">
    <property type="entry name" value="Thioredoxin_domain"/>
</dbReference>
<dbReference type="Proteomes" id="UP000515160">
    <property type="component" value="Chromosome 2L"/>
</dbReference>
<evidence type="ECO:0000259" key="2">
    <source>
        <dbReference type="PROSITE" id="PS51352"/>
    </source>
</evidence>
<dbReference type="GeneID" id="127565205"/>
<dbReference type="Pfam" id="PF13848">
    <property type="entry name" value="Thioredoxin_6"/>
    <property type="match status" value="1"/>
</dbReference>
<evidence type="ECO:0000313" key="4">
    <source>
        <dbReference type="RefSeq" id="XP_051858682.1"/>
    </source>
</evidence>
<dbReference type="AlphaFoldDB" id="A0A9C6T2I3"/>
<dbReference type="Pfam" id="PF00085">
    <property type="entry name" value="Thioredoxin"/>
    <property type="match status" value="1"/>
</dbReference>
<evidence type="ECO:0000256" key="1">
    <source>
        <dbReference type="SAM" id="SignalP"/>
    </source>
</evidence>
<feature type="chain" id="PRO_5039454768" evidence="1">
    <location>
        <begin position="19"/>
        <end position="403"/>
    </location>
</feature>
<dbReference type="InterPro" id="IPR052643">
    <property type="entry name" value="ERP44"/>
</dbReference>
<dbReference type="PANTHER" id="PTHR46295:SF1">
    <property type="entry name" value="ENDOPLASMIC RETICULUM RESIDENT PROTEIN 44"/>
    <property type="match status" value="1"/>
</dbReference>
<dbReference type="PANTHER" id="PTHR46295">
    <property type="entry name" value="ENDOPLASMIC RETICULUM RESIDENT PROTEIN 44"/>
    <property type="match status" value="1"/>
</dbReference>
<accession>A0A9C6T2I3</accession>
<evidence type="ECO:0000313" key="3">
    <source>
        <dbReference type="Proteomes" id="UP000515160"/>
    </source>
</evidence>
<dbReference type="Gene3D" id="3.40.30.10">
    <property type="entry name" value="Glutaredoxin"/>
    <property type="match status" value="3"/>
</dbReference>
<dbReference type="GO" id="GO:0005793">
    <property type="term" value="C:endoplasmic reticulum-Golgi intermediate compartment"/>
    <property type="evidence" value="ECO:0007669"/>
    <property type="project" value="TreeGrafter"/>
</dbReference>
<dbReference type="GO" id="GO:0006457">
    <property type="term" value="P:protein folding"/>
    <property type="evidence" value="ECO:0007669"/>
    <property type="project" value="TreeGrafter"/>
</dbReference>
<dbReference type="PROSITE" id="PS51352">
    <property type="entry name" value="THIOREDOXIN_2"/>
    <property type="match status" value="1"/>
</dbReference>
<organism evidence="3 4">
    <name type="scientific">Drosophila albomicans</name>
    <name type="common">Fruit fly</name>
    <dbReference type="NCBI Taxonomy" id="7291"/>
    <lineage>
        <taxon>Eukaryota</taxon>
        <taxon>Metazoa</taxon>
        <taxon>Ecdysozoa</taxon>
        <taxon>Arthropoda</taxon>
        <taxon>Hexapoda</taxon>
        <taxon>Insecta</taxon>
        <taxon>Pterygota</taxon>
        <taxon>Neoptera</taxon>
        <taxon>Endopterygota</taxon>
        <taxon>Diptera</taxon>
        <taxon>Brachycera</taxon>
        <taxon>Muscomorpha</taxon>
        <taxon>Ephydroidea</taxon>
        <taxon>Drosophilidae</taxon>
        <taxon>Drosophila</taxon>
    </lineage>
</organism>